<proteinExistence type="predicted"/>
<reference evidence="2 3" key="1">
    <citation type="submission" date="2020-06" db="EMBL/GenBank/DDBJ databases">
        <title>Transcriptomic and genomic resources for Thalictrum thalictroides and T. hernandezii: Facilitating candidate gene discovery in an emerging model plant lineage.</title>
        <authorList>
            <person name="Arias T."/>
            <person name="Riano-Pachon D.M."/>
            <person name="Di Stilio V.S."/>
        </authorList>
    </citation>
    <scope>NUCLEOTIDE SEQUENCE [LARGE SCALE GENOMIC DNA]</scope>
    <source>
        <strain evidence="3">cv. WT478/WT964</strain>
        <tissue evidence="2">Leaves</tissue>
    </source>
</reference>
<dbReference type="EMBL" id="JABWDY010024434">
    <property type="protein sequence ID" value="KAF5190240.1"/>
    <property type="molecule type" value="Genomic_DNA"/>
</dbReference>
<keyword evidence="1" id="KW-1133">Transmembrane helix</keyword>
<gene>
    <name evidence="2" type="ORF">FRX31_020173</name>
</gene>
<keyword evidence="3" id="KW-1185">Reference proteome</keyword>
<evidence type="ECO:0000313" key="3">
    <source>
        <dbReference type="Proteomes" id="UP000554482"/>
    </source>
</evidence>
<name>A0A7J6W160_THATH</name>
<dbReference type="AlphaFoldDB" id="A0A7J6W160"/>
<evidence type="ECO:0000256" key="1">
    <source>
        <dbReference type="SAM" id="Phobius"/>
    </source>
</evidence>
<comment type="caution">
    <text evidence="2">The sequence shown here is derived from an EMBL/GenBank/DDBJ whole genome shotgun (WGS) entry which is preliminary data.</text>
</comment>
<keyword evidence="1" id="KW-0472">Membrane</keyword>
<evidence type="ECO:0000313" key="2">
    <source>
        <dbReference type="EMBL" id="KAF5190240.1"/>
    </source>
</evidence>
<sequence length="109" mass="11967">MGASENTSSCGETVSNLVTRLTLISGCMSLLFTQIAKCPSISLLVPGMLILMIANMVSKLGRKLREKYGLLYRERYASTSSLLETCAVAGIYLFDEVIMAVRVRKLDHC</sequence>
<dbReference type="Proteomes" id="UP000554482">
    <property type="component" value="Unassembled WGS sequence"/>
</dbReference>
<keyword evidence="1" id="KW-0812">Transmembrane</keyword>
<protein>
    <submittedName>
        <fullName evidence="2">Uncharacterized protein</fullName>
    </submittedName>
</protein>
<feature type="transmembrane region" description="Helical" evidence="1">
    <location>
        <begin position="40"/>
        <end position="57"/>
    </location>
</feature>
<accession>A0A7J6W160</accession>
<organism evidence="2 3">
    <name type="scientific">Thalictrum thalictroides</name>
    <name type="common">Rue-anemone</name>
    <name type="synonym">Anemone thalictroides</name>
    <dbReference type="NCBI Taxonomy" id="46969"/>
    <lineage>
        <taxon>Eukaryota</taxon>
        <taxon>Viridiplantae</taxon>
        <taxon>Streptophyta</taxon>
        <taxon>Embryophyta</taxon>
        <taxon>Tracheophyta</taxon>
        <taxon>Spermatophyta</taxon>
        <taxon>Magnoliopsida</taxon>
        <taxon>Ranunculales</taxon>
        <taxon>Ranunculaceae</taxon>
        <taxon>Thalictroideae</taxon>
        <taxon>Thalictrum</taxon>
    </lineage>
</organism>